<evidence type="ECO:0000259" key="5">
    <source>
        <dbReference type="PROSITE" id="PS50111"/>
    </source>
</evidence>
<evidence type="ECO:0000256" key="3">
    <source>
        <dbReference type="PROSITE-ProRule" id="PRU00284"/>
    </source>
</evidence>
<feature type="domain" description="Methyl-accepting transducer" evidence="5">
    <location>
        <begin position="385"/>
        <end position="621"/>
    </location>
</feature>
<reference evidence="7" key="1">
    <citation type="journal article" date="2019" name="Int. J. Syst. Evol. Microbiol.">
        <title>The Global Catalogue of Microorganisms (GCM) 10K type strain sequencing project: providing services to taxonomists for standard genome sequencing and annotation.</title>
        <authorList>
            <consortium name="The Broad Institute Genomics Platform"/>
            <consortium name="The Broad Institute Genome Sequencing Center for Infectious Disease"/>
            <person name="Wu L."/>
            <person name="Ma J."/>
        </authorList>
    </citation>
    <scope>NUCLEOTIDE SEQUENCE [LARGE SCALE GENOMIC DNA]</scope>
    <source>
        <strain evidence="7">NBRC 100033</strain>
    </source>
</reference>
<comment type="caution">
    <text evidence="6">The sequence shown here is derived from an EMBL/GenBank/DDBJ whole genome shotgun (WGS) entry which is preliminary data.</text>
</comment>
<evidence type="ECO:0000313" key="7">
    <source>
        <dbReference type="Proteomes" id="UP001156682"/>
    </source>
</evidence>
<keyword evidence="2 3" id="KW-0807">Transducer</keyword>
<keyword evidence="4" id="KW-0812">Transmembrane</keyword>
<dbReference type="Pfam" id="PF00015">
    <property type="entry name" value="MCPsignal"/>
    <property type="match status" value="1"/>
</dbReference>
<protein>
    <submittedName>
        <fullName evidence="6">Methyl-accepting chemotaxis protein</fullName>
    </submittedName>
</protein>
<gene>
    <name evidence="6" type="ORF">GCM10007878_02930</name>
</gene>
<dbReference type="SMART" id="SM00283">
    <property type="entry name" value="MA"/>
    <property type="match status" value="1"/>
</dbReference>
<dbReference type="RefSeq" id="WP_027850366.1">
    <property type="nucleotide sequence ID" value="NZ_BSOR01000006.1"/>
</dbReference>
<comment type="subcellular location">
    <subcellularLocation>
        <location evidence="1">Membrane</location>
    </subcellularLocation>
</comment>
<evidence type="ECO:0000256" key="2">
    <source>
        <dbReference type="ARBA" id="ARBA00023224"/>
    </source>
</evidence>
<name>A0ABQ5ZUB5_9GAMM</name>
<keyword evidence="7" id="KW-1185">Reference proteome</keyword>
<organism evidence="6 7">
    <name type="scientific">Marinospirillum insulare</name>
    <dbReference type="NCBI Taxonomy" id="217169"/>
    <lineage>
        <taxon>Bacteria</taxon>
        <taxon>Pseudomonadati</taxon>
        <taxon>Pseudomonadota</taxon>
        <taxon>Gammaproteobacteria</taxon>
        <taxon>Oceanospirillales</taxon>
        <taxon>Oceanospirillaceae</taxon>
        <taxon>Marinospirillum</taxon>
    </lineage>
</organism>
<dbReference type="InterPro" id="IPR004089">
    <property type="entry name" value="MCPsignal_dom"/>
</dbReference>
<proteinExistence type="predicted"/>
<dbReference type="SUPFAM" id="SSF58104">
    <property type="entry name" value="Methyl-accepting chemotaxis protein (MCP) signaling domain"/>
    <property type="match status" value="1"/>
</dbReference>
<accession>A0ABQ5ZUB5</accession>
<keyword evidence="4" id="KW-0472">Membrane</keyword>
<feature type="transmembrane region" description="Helical" evidence="4">
    <location>
        <begin position="6"/>
        <end position="29"/>
    </location>
</feature>
<feature type="transmembrane region" description="Helical" evidence="4">
    <location>
        <begin position="306"/>
        <end position="324"/>
    </location>
</feature>
<dbReference type="Gene3D" id="1.10.287.950">
    <property type="entry name" value="Methyl-accepting chemotaxis protein"/>
    <property type="match status" value="1"/>
</dbReference>
<dbReference type="EMBL" id="BSOR01000006">
    <property type="protein sequence ID" value="GLR62858.1"/>
    <property type="molecule type" value="Genomic_DNA"/>
</dbReference>
<dbReference type="PANTHER" id="PTHR32089">
    <property type="entry name" value="METHYL-ACCEPTING CHEMOTAXIS PROTEIN MCPB"/>
    <property type="match status" value="1"/>
</dbReference>
<evidence type="ECO:0000256" key="4">
    <source>
        <dbReference type="SAM" id="Phobius"/>
    </source>
</evidence>
<evidence type="ECO:0000313" key="6">
    <source>
        <dbReference type="EMBL" id="GLR62858.1"/>
    </source>
</evidence>
<sequence>MRIVTIARLATSLLTFLAISLAVILYWGLGKLDQSFVSTLNYSELHKQLAVDIRGKISHYLETGDANQQAAAVSDLEHLQQKVMPSLPNSLVAELDPVANSLYSGLTNELLGAGKLAGDAQGLLYQNERETTNELKRLENYALQALEEQPKLGISYLQGVMQLTGFLSAIKTYREQFWASGNQAHLQTLNLTLKKFEEQLLALNTLPRLGIYPEKKSDPMASLMGWETKARTSKQEEQGDEILRNLTSLHKRYPAEIDRSVQWQQDRLASFALVNKLVDDFETAIIQGQAAINLNKTKVESWVKSLFFAFVLGLLLMAGMLYFFQKRFVVDNLAKLEKALTVLVKKGSLNFVDMEADKTELGQLAKRFNQLISGMKKQQEQKNLQLQEVGITLEELLESFESIANNTIKTRKQLKKAGKSSEELNYLAEQVSLSSAKVKSFAEETANLMDSSEQSAGEVVQAGEQAIQKIDLGQLALVDLIHAVEEVMGILDQVNHISDQTNLLALNATIEAAHAGAHGRAFAVVADEVRQLSQKTQGAVGQSTTLLGALNSVTDRLKQHIQEVAESTAFQCSLAKNLQTTSQEVRERSFHAAATAQEGSDLTKQQYESVGEFNFQMHEMERGANEAGTKVKQLHANVSDKIDGLRTSLGL</sequence>
<dbReference type="Proteomes" id="UP001156682">
    <property type="component" value="Unassembled WGS sequence"/>
</dbReference>
<evidence type="ECO:0000256" key="1">
    <source>
        <dbReference type="ARBA" id="ARBA00004370"/>
    </source>
</evidence>
<dbReference type="PROSITE" id="PS50111">
    <property type="entry name" value="CHEMOTAXIS_TRANSDUC_2"/>
    <property type="match status" value="1"/>
</dbReference>
<keyword evidence="4" id="KW-1133">Transmembrane helix</keyword>
<dbReference type="PANTHER" id="PTHR32089:SF112">
    <property type="entry name" value="LYSOZYME-LIKE PROTEIN-RELATED"/>
    <property type="match status" value="1"/>
</dbReference>